<sequence>MNVNENLGIKLDSLQEPLGDASQGVLLASSDDSLSCKLSSADPIEDQNPRKAPVSPNLCTSSAFEDLHDENLYRAIVFQLDDSNNWTQIGIGKLGENIISVRSEEDHEVFYSTIIGMDIVYRQENGPKSRRYKWQIIRTLQIQTNPFQVTDAPHQVDVENVPISQFELPSPNLGSLDEILNLIEQALCPTSSWVYRSWLTRTLSSNFLDAGSPSSGSTRHQLAAQKSAHQRGEGGSSIFSDVGHPTAKLDSVVKRTFRAQFIRDTILCGKYFSEETYSILNRSIQESYEEIFTALLEDSDLITIMVLANTGKEHLLYRLLSISDLLLFIDAQLLCRESADNATFGHCILEIFQRVYNFYPSQSREYVVKGGGNSGGKSSTTVPILSSIVTILVSTNDLGLQWTSYQCLKTILGSSAPELIEYDEFLSKIYSSTLFSHLFEPLCTSCGDKASELHFILLQLLSLLVSTQGYRFKYLLLNSAILNEGVSKYLMVRGDATIENKKALLGALSILRQMVGLGDEFYNRLLVKFGRSLLDPLVDILELLSKKNDLLCSTLIDLFDEMGCRTDNLFLQSYFNRRFYKRFMSLAACVPFFGKTIFFSNLKDESGDSDQEDDEKNTFASDYDPEEGFLPLNIQEKKDIDDIDPVWTRSIEPSCKRAVPTFRFVNMSPPSKANSCKAASSEASLDENNLSSQMSTPPLSQASVVDACDLSHSAFFESDESADLNTDGAAETGNLTSVESSSSVVLSPPKKIKFVDT</sequence>
<feature type="region of interest" description="Disordered" evidence="3">
    <location>
        <begin position="605"/>
        <end position="627"/>
    </location>
</feature>
<dbReference type="Pfam" id="PF04802">
    <property type="entry name" value="PP4R3"/>
    <property type="match status" value="1"/>
</dbReference>
<evidence type="ECO:0000313" key="5">
    <source>
        <dbReference type="EMBL" id="KGG52040.1"/>
    </source>
</evidence>
<dbReference type="OrthoDB" id="27483at2759"/>
<dbReference type="RefSeq" id="XP_013238467.1">
    <property type="nucleotide sequence ID" value="XM_013383013.1"/>
</dbReference>
<dbReference type="GO" id="GO:0005654">
    <property type="term" value="C:nucleoplasm"/>
    <property type="evidence" value="ECO:0007669"/>
    <property type="project" value="TreeGrafter"/>
</dbReference>
<reference evidence="5 6" key="1">
    <citation type="submission" date="2014-04" db="EMBL/GenBank/DDBJ databases">
        <title>A new species of microsporidia sheds light on the evolution of extreme parasitism.</title>
        <authorList>
            <person name="Haag K.L."/>
            <person name="James T.Y."/>
            <person name="Larsson R."/>
            <person name="Schaer T.M."/>
            <person name="Refardt D."/>
            <person name="Pombert J.-F."/>
            <person name="Ebert D."/>
        </authorList>
    </citation>
    <scope>NUCLEOTIDE SEQUENCE [LARGE SCALE GENOMIC DNA]</scope>
    <source>
        <strain evidence="5 6">UGP3</strain>
        <tissue evidence="5">Spores</tissue>
    </source>
</reference>
<dbReference type="Proteomes" id="UP000029725">
    <property type="component" value="Unassembled WGS sequence"/>
</dbReference>
<feature type="compositionally biased region" description="Low complexity" evidence="3">
    <location>
        <begin position="737"/>
        <end position="747"/>
    </location>
</feature>
<comment type="caution">
    <text evidence="5">The sequence shown here is derived from an EMBL/GenBank/DDBJ whole genome shotgun (WGS) entry which is preliminary data.</text>
</comment>
<evidence type="ECO:0000259" key="4">
    <source>
        <dbReference type="Pfam" id="PF04802"/>
    </source>
</evidence>
<dbReference type="EMBL" id="JMKJ01000133">
    <property type="protein sequence ID" value="KGG52040.1"/>
    <property type="molecule type" value="Genomic_DNA"/>
</dbReference>
<organism evidence="5 6">
    <name type="scientific">Mitosporidium daphniae</name>
    <dbReference type="NCBI Taxonomy" id="1485682"/>
    <lineage>
        <taxon>Eukaryota</taxon>
        <taxon>Fungi</taxon>
        <taxon>Fungi incertae sedis</taxon>
        <taxon>Microsporidia</taxon>
        <taxon>Mitosporidium</taxon>
    </lineage>
</organism>
<gene>
    <name evidence="5" type="ORF">DI09_21p120</name>
</gene>
<dbReference type="GeneID" id="25259059"/>
<dbReference type="AlphaFoldDB" id="A0A098VST5"/>
<dbReference type="InterPro" id="IPR006887">
    <property type="entry name" value="P4R3-like_central_dom"/>
</dbReference>
<feature type="compositionally biased region" description="Polar residues" evidence="3">
    <location>
        <begin position="210"/>
        <end position="220"/>
    </location>
</feature>
<dbReference type="PANTHER" id="PTHR23318:SF0">
    <property type="entry name" value="SERINE_THREONINE-PROTEIN PHOSPHATASE 4 REGULATORY SUBUNIT 3"/>
    <property type="match status" value="1"/>
</dbReference>
<keyword evidence="6" id="KW-1185">Reference proteome</keyword>
<feature type="region of interest" description="Disordered" evidence="3">
    <location>
        <begin position="210"/>
        <end position="238"/>
    </location>
</feature>
<evidence type="ECO:0000256" key="3">
    <source>
        <dbReference type="SAM" id="MobiDB-lite"/>
    </source>
</evidence>
<dbReference type="GO" id="GO:0030289">
    <property type="term" value="C:protein phosphatase 4 complex"/>
    <property type="evidence" value="ECO:0007669"/>
    <property type="project" value="TreeGrafter"/>
</dbReference>
<feature type="region of interest" description="Disordered" evidence="3">
    <location>
        <begin position="719"/>
        <end position="748"/>
    </location>
</feature>
<dbReference type="PANTHER" id="PTHR23318">
    <property type="entry name" value="ATP SYNTHASE GAMMA-RELATED"/>
    <property type="match status" value="1"/>
</dbReference>
<evidence type="ECO:0000256" key="1">
    <source>
        <dbReference type="ARBA" id="ARBA00004123"/>
    </source>
</evidence>
<comment type="subcellular location">
    <subcellularLocation>
        <location evidence="1">Nucleus</location>
    </subcellularLocation>
</comment>
<dbReference type="GO" id="GO:0072542">
    <property type="term" value="F:protein phosphatase activator activity"/>
    <property type="evidence" value="ECO:0007669"/>
    <property type="project" value="TreeGrafter"/>
</dbReference>
<dbReference type="VEuPathDB" id="MicrosporidiaDB:DI09_21p120"/>
<keyword evidence="2" id="KW-0539">Nucleus</keyword>
<dbReference type="InterPro" id="IPR051137">
    <property type="entry name" value="PP4R3-like"/>
</dbReference>
<accession>A0A098VST5</accession>
<name>A0A098VST5_9MICR</name>
<dbReference type="HOGENOM" id="CLU_368043_0_0_1"/>
<feature type="domain" description="Serine/threonine-protein phosphatase 4 regulatory subunit 3-like central" evidence="4">
    <location>
        <begin position="314"/>
        <end position="593"/>
    </location>
</feature>
<protein>
    <recommendedName>
        <fullName evidence="4">Serine/threonine-protein phosphatase 4 regulatory subunit 3-like central domain-containing protein</fullName>
    </recommendedName>
</protein>
<evidence type="ECO:0000256" key="2">
    <source>
        <dbReference type="ARBA" id="ARBA00023242"/>
    </source>
</evidence>
<proteinExistence type="predicted"/>
<evidence type="ECO:0000313" key="6">
    <source>
        <dbReference type="Proteomes" id="UP000029725"/>
    </source>
</evidence>